<dbReference type="GO" id="GO:0015627">
    <property type="term" value="C:type II protein secretion system complex"/>
    <property type="evidence" value="ECO:0007669"/>
    <property type="project" value="InterPro"/>
</dbReference>
<evidence type="ECO:0000259" key="3">
    <source>
        <dbReference type="Pfam" id="PF16537"/>
    </source>
</evidence>
<dbReference type="InterPro" id="IPR032389">
    <property type="entry name" value="GspB_C"/>
</dbReference>
<dbReference type="Pfam" id="PF16537">
    <property type="entry name" value="T2SSB"/>
    <property type="match status" value="1"/>
</dbReference>
<organism evidence="4 5">
    <name type="scientific">Marinobacter nitratireducens</name>
    <dbReference type="NCBI Taxonomy" id="1137280"/>
    <lineage>
        <taxon>Bacteria</taxon>
        <taxon>Pseudomonadati</taxon>
        <taxon>Pseudomonadota</taxon>
        <taxon>Gammaproteobacteria</taxon>
        <taxon>Pseudomonadales</taxon>
        <taxon>Marinobacteraceae</taxon>
        <taxon>Marinobacter</taxon>
    </lineage>
</organism>
<keyword evidence="2" id="KW-1133">Transmembrane helix</keyword>
<keyword evidence="2" id="KW-0812">Transmembrane</keyword>
<feature type="compositionally biased region" description="Polar residues" evidence="1">
    <location>
        <begin position="102"/>
        <end position="112"/>
    </location>
</feature>
<dbReference type="STRING" id="1137280.D777_00914"/>
<dbReference type="EMBL" id="ANIE01000003">
    <property type="protein sequence ID" value="KEF32280.1"/>
    <property type="molecule type" value="Genomic_DNA"/>
</dbReference>
<keyword evidence="2" id="KW-0472">Membrane</keyword>
<dbReference type="OrthoDB" id="5432325at2"/>
<feature type="region of interest" description="Disordered" evidence="1">
    <location>
        <begin position="73"/>
        <end position="148"/>
    </location>
</feature>
<evidence type="ECO:0000256" key="2">
    <source>
        <dbReference type="SAM" id="Phobius"/>
    </source>
</evidence>
<name>A0A072NGN4_9GAMM</name>
<dbReference type="Proteomes" id="UP000035057">
    <property type="component" value="Unassembled WGS sequence"/>
</dbReference>
<comment type="caution">
    <text evidence="4">The sequence shown here is derived from an EMBL/GenBank/DDBJ whole genome shotgun (WGS) entry which is preliminary data.</text>
</comment>
<gene>
    <name evidence="4" type="ORF">D777_00914</name>
</gene>
<reference evidence="4 5" key="1">
    <citation type="submission" date="2012-12" db="EMBL/GenBank/DDBJ databases">
        <title>Genome assembly of Marinobacter sp. AK21.</title>
        <authorList>
            <person name="Khatri I."/>
            <person name="Kumar R."/>
            <person name="Vaidya B."/>
            <person name="Subramanian S."/>
            <person name="Pinnaka A."/>
        </authorList>
    </citation>
    <scope>NUCLEOTIDE SEQUENCE [LARGE SCALE GENOMIC DNA]</scope>
    <source>
        <strain evidence="4 5">AK21</strain>
    </source>
</reference>
<sequence>MSYILDALRKSETERRQGKVPDLGQQVQLIHRPKKKPVSPAIWVALALVINAGVLIAIFWPAKLPGEMSQTAPLNVPDRSPPPAAVAAENAAKEVTPPLPEGTSSASDTQVAETVPIPGPVEESDDGPVSEPAIQASGGNEAEQVERERPTIIVPSSREENTTEAFPEPEFTGRVPHLVELPLSFQKSIPDLTFNSHIYASDPSARRVMINGQYLRVNDRFDGLQVESITEEGVVLSKQGQRFRVGIVRDWVSPR</sequence>
<dbReference type="AlphaFoldDB" id="A0A072NGN4"/>
<feature type="transmembrane region" description="Helical" evidence="2">
    <location>
        <begin position="41"/>
        <end position="60"/>
    </location>
</feature>
<proteinExistence type="predicted"/>
<evidence type="ECO:0000313" key="5">
    <source>
        <dbReference type="Proteomes" id="UP000035057"/>
    </source>
</evidence>
<feature type="domain" description="Type II secretion system protein GspB C-terminal" evidence="3">
    <location>
        <begin position="189"/>
        <end position="245"/>
    </location>
</feature>
<keyword evidence="5" id="KW-1185">Reference proteome</keyword>
<protein>
    <submittedName>
        <fullName evidence="4">General secretion pathway protein B</fullName>
    </submittedName>
</protein>
<evidence type="ECO:0000256" key="1">
    <source>
        <dbReference type="SAM" id="MobiDB-lite"/>
    </source>
</evidence>
<dbReference type="PATRIC" id="fig|1137280.3.peg.729"/>
<accession>A0A072NGN4</accession>
<evidence type="ECO:0000313" key="4">
    <source>
        <dbReference type="EMBL" id="KEF32280.1"/>
    </source>
</evidence>
<dbReference type="RefSeq" id="WP_036128826.1">
    <property type="nucleotide sequence ID" value="NZ_ANIE01000003.1"/>
</dbReference>